<feature type="region of interest" description="Disordered" evidence="1">
    <location>
        <begin position="1"/>
        <end position="20"/>
    </location>
</feature>
<evidence type="ECO:0000313" key="3">
    <source>
        <dbReference type="EMBL" id="MQS39162.1"/>
    </source>
</evidence>
<gene>
    <name evidence="3" type="ORF">FFZ77_27360</name>
</gene>
<reference evidence="3 4" key="1">
    <citation type="submission" date="2019-06" db="EMBL/GenBank/DDBJ databases">
        <title>Comparative genomics and metabolomics analyses of clavulanic acid producing Streptomyces species provides insight into specialized metabolism and evolution of beta-lactam biosynthetic gene clusters.</title>
        <authorList>
            <person name="Moore M.A."/>
            <person name="Cruz-Morales P."/>
            <person name="Barona Gomez F."/>
            <person name="Kapil T."/>
        </authorList>
    </citation>
    <scope>NUCLEOTIDE SEQUENCE [LARGE SCALE GENOMIC DNA]</scope>
    <source>
        <strain evidence="3 4">T-272</strain>
    </source>
</reference>
<dbReference type="Proteomes" id="UP000460558">
    <property type="component" value="Unassembled WGS sequence"/>
</dbReference>
<evidence type="ECO:0000256" key="1">
    <source>
        <dbReference type="SAM" id="MobiDB-lite"/>
    </source>
</evidence>
<dbReference type="Pfam" id="PF04149">
    <property type="entry name" value="DUF397"/>
    <property type="match status" value="1"/>
</dbReference>
<evidence type="ECO:0000313" key="4">
    <source>
        <dbReference type="Proteomes" id="UP000460558"/>
    </source>
</evidence>
<dbReference type="RefSeq" id="WP_153486566.1">
    <property type="nucleotide sequence ID" value="NZ_VDEQ01000305.1"/>
</dbReference>
<comment type="caution">
    <text evidence="3">The sequence shown here is derived from an EMBL/GenBank/DDBJ whole genome shotgun (WGS) entry which is preliminary data.</text>
</comment>
<sequence>MRSSRPDVSAATWRTSSYSNSDGGNCVEISDDYTGVVPVRDSKRRSGPVLMLSSTAFAGLVTLAKQAND</sequence>
<dbReference type="EMBL" id="VDEQ01000305">
    <property type="protein sequence ID" value="MQS39162.1"/>
    <property type="molecule type" value="Genomic_DNA"/>
</dbReference>
<evidence type="ECO:0000259" key="2">
    <source>
        <dbReference type="Pfam" id="PF04149"/>
    </source>
</evidence>
<feature type="domain" description="DUF397" evidence="2">
    <location>
        <begin position="11"/>
        <end position="65"/>
    </location>
</feature>
<name>A0ABW9P0R9_9ACTN</name>
<proteinExistence type="predicted"/>
<accession>A0ABW9P0R9</accession>
<dbReference type="InterPro" id="IPR007278">
    <property type="entry name" value="DUF397"/>
</dbReference>
<keyword evidence="4" id="KW-1185">Reference proteome</keyword>
<protein>
    <submittedName>
        <fullName evidence="3">DUF397 domain-containing protein</fullName>
    </submittedName>
</protein>
<organism evidence="3 4">
    <name type="scientific">Streptomyces katsurahamanus</name>
    <dbReference type="NCBI Taxonomy" id="2577098"/>
    <lineage>
        <taxon>Bacteria</taxon>
        <taxon>Bacillati</taxon>
        <taxon>Actinomycetota</taxon>
        <taxon>Actinomycetes</taxon>
        <taxon>Kitasatosporales</taxon>
        <taxon>Streptomycetaceae</taxon>
        <taxon>Streptomyces</taxon>
    </lineage>
</organism>